<dbReference type="PANTHER" id="PTHR32285">
    <property type="entry name" value="PROTEIN TRICHOME BIREFRINGENCE-LIKE 9-RELATED"/>
    <property type="match status" value="1"/>
</dbReference>
<comment type="similarity">
    <text evidence="2">Belongs to the PC-esterase family. TBL subfamily.</text>
</comment>
<keyword evidence="4" id="KW-0735">Signal-anchor</keyword>
<keyword evidence="6 8" id="KW-0472">Membrane</keyword>
<evidence type="ECO:0000256" key="4">
    <source>
        <dbReference type="ARBA" id="ARBA00022968"/>
    </source>
</evidence>
<evidence type="ECO:0000256" key="6">
    <source>
        <dbReference type="ARBA" id="ARBA00023136"/>
    </source>
</evidence>
<comment type="subcellular location">
    <subcellularLocation>
        <location evidence="1">Membrane</location>
        <topology evidence="1">Single-pass membrane protein</topology>
    </subcellularLocation>
</comment>
<name>A0A2P6QMZ8_ROSCH</name>
<dbReference type="OMA" id="TEPMKNE"/>
<keyword evidence="5 8" id="KW-1133">Transmembrane helix</keyword>
<evidence type="ECO:0000313" key="11">
    <source>
        <dbReference type="EMBL" id="PRQ35538.1"/>
    </source>
</evidence>
<dbReference type="InterPro" id="IPR026057">
    <property type="entry name" value="TBL_C"/>
</dbReference>
<keyword evidence="12" id="KW-1185">Reference proteome</keyword>
<feature type="compositionally biased region" description="Polar residues" evidence="7">
    <location>
        <begin position="102"/>
        <end position="134"/>
    </location>
</feature>
<dbReference type="InterPro" id="IPR025846">
    <property type="entry name" value="TBL_N"/>
</dbReference>
<dbReference type="InterPro" id="IPR029962">
    <property type="entry name" value="TBL"/>
</dbReference>
<dbReference type="STRING" id="74649.A0A2P6QMZ8"/>
<organism evidence="11 12">
    <name type="scientific">Rosa chinensis</name>
    <name type="common">China rose</name>
    <dbReference type="NCBI Taxonomy" id="74649"/>
    <lineage>
        <taxon>Eukaryota</taxon>
        <taxon>Viridiplantae</taxon>
        <taxon>Streptophyta</taxon>
        <taxon>Embryophyta</taxon>
        <taxon>Tracheophyta</taxon>
        <taxon>Spermatophyta</taxon>
        <taxon>Magnoliopsida</taxon>
        <taxon>eudicotyledons</taxon>
        <taxon>Gunneridae</taxon>
        <taxon>Pentapetalae</taxon>
        <taxon>rosids</taxon>
        <taxon>fabids</taxon>
        <taxon>Rosales</taxon>
        <taxon>Rosaceae</taxon>
        <taxon>Rosoideae</taxon>
        <taxon>Rosoideae incertae sedis</taxon>
        <taxon>Rosa</taxon>
    </lineage>
</organism>
<dbReference type="GO" id="GO:0016020">
    <property type="term" value="C:membrane"/>
    <property type="evidence" value="ECO:0007669"/>
    <property type="project" value="UniProtKB-SubCell"/>
</dbReference>
<evidence type="ECO:0000259" key="9">
    <source>
        <dbReference type="Pfam" id="PF13839"/>
    </source>
</evidence>
<sequence>MADSSPQTTKHHSPTKAEPKASLSSIFFTSRKASAFAYGIAFALIAFTSFWVFNPSGYSFPFSFNTIFYSSPSNSSQEVTKSPKIESLPHLGSNGSLNSEMGASQFSGKMGNQSSTQMGTDQSSKPVISLPQESNHTRNESSFSEGSSGENGLPSYVALKSISNEGLSGFELINGCDLFDGRWVRDDSYPLYAAGSCPYIDESFNCFLNSRPDNGYEKYRWQPKNCNLPRMNGRNMLELLRGKRLVFVGDSLNRNMWESLVCLLRNSVDDKSRVFEASGRSEFRTEGAYFFVFKDYNCSLEFVQSPFLVQESEVLTTNGSKKETLRLDMIQRSLDKYKSADVLVFNTGHWWTHDKTSRGQGYYQEGEYIYSQLNVKEAYGKAITTWARWLDANINPEKTVVFFRGYSPNHFSGGRWNTGGQCHGRTEPVQYEAYKGKYPAKMRILDSVIREMKIPIFYLNVTKMTDFRRDAHPSIYRKQNLTEEERQLSLRSQDCSHWCLPGVPDTWNELLYAHLLTYTLQRRRP</sequence>
<dbReference type="Pfam" id="PF13839">
    <property type="entry name" value="PC-Esterase"/>
    <property type="match status" value="1"/>
</dbReference>
<reference evidence="11 12" key="1">
    <citation type="journal article" date="2018" name="Nat. Genet.">
        <title>The Rosa genome provides new insights in the design of modern roses.</title>
        <authorList>
            <person name="Bendahmane M."/>
        </authorList>
    </citation>
    <scope>NUCLEOTIDE SEQUENCE [LARGE SCALE GENOMIC DNA]</scope>
    <source>
        <strain evidence="12">cv. Old Blush</strain>
    </source>
</reference>
<evidence type="ECO:0000256" key="1">
    <source>
        <dbReference type="ARBA" id="ARBA00004167"/>
    </source>
</evidence>
<evidence type="ECO:0000259" key="10">
    <source>
        <dbReference type="Pfam" id="PF14416"/>
    </source>
</evidence>
<dbReference type="OrthoDB" id="630188at2759"/>
<dbReference type="GO" id="GO:0016413">
    <property type="term" value="F:O-acetyltransferase activity"/>
    <property type="evidence" value="ECO:0007669"/>
    <property type="project" value="InterPro"/>
</dbReference>
<evidence type="ECO:0000256" key="3">
    <source>
        <dbReference type="ARBA" id="ARBA00022692"/>
    </source>
</evidence>
<feature type="compositionally biased region" description="Low complexity" evidence="7">
    <location>
        <begin position="140"/>
        <end position="150"/>
    </location>
</feature>
<evidence type="ECO:0000256" key="7">
    <source>
        <dbReference type="SAM" id="MobiDB-lite"/>
    </source>
</evidence>
<feature type="domain" description="Trichome birefringence-like C-terminal" evidence="9">
    <location>
        <begin position="228"/>
        <end position="513"/>
    </location>
</feature>
<proteinExistence type="inferred from homology"/>
<keyword evidence="3 8" id="KW-0812">Transmembrane</keyword>
<comment type="caution">
    <text evidence="11">The sequence shown here is derived from an EMBL/GenBank/DDBJ whole genome shotgun (WGS) entry which is preliminary data.</text>
</comment>
<feature type="region of interest" description="Disordered" evidence="7">
    <location>
        <begin position="102"/>
        <end position="150"/>
    </location>
</feature>
<feature type="domain" description="Trichome birefringence-like N-terminal" evidence="10">
    <location>
        <begin position="175"/>
        <end position="227"/>
    </location>
</feature>
<protein>
    <submittedName>
        <fullName evidence="11">Putative PMR5 domain, PC-Esterase</fullName>
    </submittedName>
</protein>
<dbReference type="GO" id="GO:0005794">
    <property type="term" value="C:Golgi apparatus"/>
    <property type="evidence" value="ECO:0007669"/>
    <property type="project" value="TreeGrafter"/>
</dbReference>
<dbReference type="Gramene" id="PRQ35538">
    <property type="protein sequence ID" value="PRQ35538"/>
    <property type="gene ID" value="RchiOBHm_Chr5g0081121"/>
</dbReference>
<dbReference type="EMBL" id="PDCK01000043">
    <property type="protein sequence ID" value="PRQ35538.1"/>
    <property type="molecule type" value="Genomic_DNA"/>
</dbReference>
<dbReference type="PANTHER" id="PTHR32285:SF242">
    <property type="entry name" value="PMR5_CAS1P GDSL_SGNH-LIKE ACYL-ESTERASE FAMILY PROTEIN"/>
    <property type="match status" value="1"/>
</dbReference>
<feature type="transmembrane region" description="Helical" evidence="8">
    <location>
        <begin position="35"/>
        <end position="53"/>
    </location>
</feature>
<dbReference type="AlphaFoldDB" id="A0A2P6QMZ8"/>
<dbReference type="Proteomes" id="UP000238479">
    <property type="component" value="Chromosome 5"/>
</dbReference>
<evidence type="ECO:0000256" key="5">
    <source>
        <dbReference type="ARBA" id="ARBA00022989"/>
    </source>
</evidence>
<dbReference type="Pfam" id="PF14416">
    <property type="entry name" value="PMR5N"/>
    <property type="match status" value="1"/>
</dbReference>
<gene>
    <name evidence="11" type="ORF">RchiOBHm_Chr5g0081121</name>
</gene>
<accession>A0A2P6QMZ8</accession>
<evidence type="ECO:0000256" key="2">
    <source>
        <dbReference type="ARBA" id="ARBA00007727"/>
    </source>
</evidence>
<evidence type="ECO:0000256" key="8">
    <source>
        <dbReference type="SAM" id="Phobius"/>
    </source>
</evidence>
<evidence type="ECO:0000313" key="12">
    <source>
        <dbReference type="Proteomes" id="UP000238479"/>
    </source>
</evidence>